<dbReference type="Proteomes" id="UP000276133">
    <property type="component" value="Unassembled WGS sequence"/>
</dbReference>
<sequence>MSKISEHLNSISGPLKTRQSMLNEKKKQKEKSVFLHHKRSLDLALFLIINHLFHLKAEETLMIIYFLFLELPFLKIEISFTKPPLKAHAAYFKLHFNQNRTILQLKTSSIGMSDKLKINQHAPCLHSYLKNLITTIKREYRILKYKFSALKNLICKFKSSPSTSTTQRPGLTAFSLKTSSFLANFS</sequence>
<dbReference type="EMBL" id="REGN01009191">
    <property type="protein sequence ID" value="RNA01729.1"/>
    <property type="molecule type" value="Genomic_DNA"/>
</dbReference>
<organism evidence="1 2">
    <name type="scientific">Brachionus plicatilis</name>
    <name type="common">Marine rotifer</name>
    <name type="synonym">Brachionus muelleri</name>
    <dbReference type="NCBI Taxonomy" id="10195"/>
    <lineage>
        <taxon>Eukaryota</taxon>
        <taxon>Metazoa</taxon>
        <taxon>Spiralia</taxon>
        <taxon>Gnathifera</taxon>
        <taxon>Rotifera</taxon>
        <taxon>Eurotatoria</taxon>
        <taxon>Monogononta</taxon>
        <taxon>Pseudotrocha</taxon>
        <taxon>Ploima</taxon>
        <taxon>Brachionidae</taxon>
        <taxon>Brachionus</taxon>
    </lineage>
</organism>
<accession>A0A3M7PS32</accession>
<name>A0A3M7PS32_BRAPC</name>
<proteinExistence type="predicted"/>
<dbReference type="AlphaFoldDB" id="A0A3M7PS32"/>
<protein>
    <submittedName>
        <fullName evidence="1">Uncharacterized protein</fullName>
    </submittedName>
</protein>
<keyword evidence="2" id="KW-1185">Reference proteome</keyword>
<reference evidence="1 2" key="1">
    <citation type="journal article" date="2018" name="Sci. Rep.">
        <title>Genomic signatures of local adaptation to the degree of environmental predictability in rotifers.</title>
        <authorList>
            <person name="Franch-Gras L."/>
            <person name="Hahn C."/>
            <person name="Garcia-Roger E.M."/>
            <person name="Carmona M.J."/>
            <person name="Serra M."/>
            <person name="Gomez A."/>
        </authorList>
    </citation>
    <scope>NUCLEOTIDE SEQUENCE [LARGE SCALE GENOMIC DNA]</scope>
    <source>
        <strain evidence="1">HYR1</strain>
    </source>
</reference>
<gene>
    <name evidence="1" type="ORF">BpHYR1_015608</name>
</gene>
<evidence type="ECO:0000313" key="1">
    <source>
        <dbReference type="EMBL" id="RNA01729.1"/>
    </source>
</evidence>
<evidence type="ECO:0000313" key="2">
    <source>
        <dbReference type="Proteomes" id="UP000276133"/>
    </source>
</evidence>
<comment type="caution">
    <text evidence="1">The sequence shown here is derived from an EMBL/GenBank/DDBJ whole genome shotgun (WGS) entry which is preliminary data.</text>
</comment>